<dbReference type="InterPro" id="IPR015882">
    <property type="entry name" value="HEX_bac_N"/>
</dbReference>
<dbReference type="Gene3D" id="3.20.20.80">
    <property type="entry name" value="Glycosidases"/>
    <property type="match status" value="1"/>
</dbReference>
<dbReference type="Proteomes" id="UP001280156">
    <property type="component" value="Unassembled WGS sequence"/>
</dbReference>
<dbReference type="SMART" id="SM00869">
    <property type="entry name" value="Autotransporter"/>
    <property type="match status" value="1"/>
</dbReference>
<dbReference type="InterPro" id="IPR017853">
    <property type="entry name" value="GH"/>
</dbReference>
<accession>A0ABU4YUZ5</accession>
<evidence type="ECO:0000256" key="3">
    <source>
        <dbReference type="ARBA" id="ARBA00012663"/>
    </source>
</evidence>
<dbReference type="Pfam" id="PF02838">
    <property type="entry name" value="Glyco_hydro_20b"/>
    <property type="match status" value="1"/>
</dbReference>
<comment type="caution">
    <text evidence="10">The sequence shown here is derived from an EMBL/GenBank/DDBJ whole genome shotgun (WGS) entry which is preliminary data.</text>
</comment>
<dbReference type="SUPFAM" id="SSF51126">
    <property type="entry name" value="Pectin lyase-like"/>
    <property type="match status" value="1"/>
</dbReference>
<evidence type="ECO:0000256" key="7">
    <source>
        <dbReference type="ARBA" id="ARBA00030512"/>
    </source>
</evidence>
<evidence type="ECO:0000313" key="11">
    <source>
        <dbReference type="Proteomes" id="UP001280156"/>
    </source>
</evidence>
<dbReference type="InterPro" id="IPR036709">
    <property type="entry name" value="Autotransporte_beta_dom_sf"/>
</dbReference>
<dbReference type="PANTHER" id="PTHR22600:SF57">
    <property type="entry name" value="BETA-N-ACETYLHEXOSAMINIDASE"/>
    <property type="match status" value="1"/>
</dbReference>
<keyword evidence="6" id="KW-0326">Glycosidase</keyword>
<dbReference type="InterPro" id="IPR005546">
    <property type="entry name" value="Autotransporte_beta"/>
</dbReference>
<comment type="similarity">
    <text evidence="2">Belongs to the glycosyl hydrolase 20 family.</text>
</comment>
<dbReference type="PANTHER" id="PTHR22600">
    <property type="entry name" value="BETA-HEXOSAMINIDASE"/>
    <property type="match status" value="1"/>
</dbReference>
<comment type="catalytic activity">
    <reaction evidence="1">
        <text>Hydrolysis of terminal non-reducing N-acetyl-D-hexosamine residues in N-acetyl-beta-D-hexosaminides.</text>
        <dbReference type="EC" id="3.2.1.52"/>
    </reaction>
</comment>
<dbReference type="EC" id="3.2.1.52" evidence="3"/>
<dbReference type="PRINTS" id="PR00738">
    <property type="entry name" value="GLHYDRLASE20"/>
</dbReference>
<dbReference type="NCBIfam" id="TIGR02601">
    <property type="entry name" value="autotrns_rpt"/>
    <property type="match status" value="1"/>
</dbReference>
<dbReference type="NCBIfam" id="TIGR01414">
    <property type="entry name" value="autotrans_barl"/>
    <property type="match status" value="1"/>
</dbReference>
<sequence length="1331" mass="142559">MIVPQVSHAQVADPQLSTTFQQFTKGDTDFKLNSASRVVLSADDPDLITTLNDPRGWLQKLRYASGFQLEIVVAKDAGKNDILLSNTPDESFFDAAASVVVDTNPGQADNVSRSNEGNILREGYQYNASENGLTIKFNEAQGALRGFQTLATLLMNDGNAPGQHNTIIGGTGLDFPTYENRRIMLDVARQFMPVDQLIGYMDKMSLHKLNELHIHLNDSAEGPDGVKRGYFRLFSDKYPGLVPPDGKYYTQDDWKKLEAAASRYGVEIIPEFDTPGHSMAFLNDNPNLPKVSGNNDGIDTSNPGPVVDYIAGVINEFRPWFKSETIHIGGDEVFNGNNNDRVTYLNALYDRLVQSSTNPNGFKNFWVWYDGPDAPVDDLNKNIGIEHWINDIGTGRGGRDKWIDIQNNNFYFVPQVQWFQRTGLEPSDAYQFYIDRLKQFVKDGNPAPDGMGFAVWNDITLKRELGVDYINAGMQKSLPGMGLINWRGVVRNADGSIVPYADLHLEDQIKASQEVSSFWIRDRFAYMNGGQALEVLMDTARHRFIYKDPVTWNKDYLTSNGPADQDWMAWDEADMAKAMRGPVNFHQTMFVAELAGEGNSMVTQPGWTCRDVGFALGEKTRSSCDADTWSNDITDESGAAKARIDAWNLRKVALGIENATSADEILSGVTEATLSAIPAARKLIKSVFDAATNTRDDYFKPSGQLGDALTAVDADPVAKEIYRRFLNVSFENRYWQFYGSGAAKYAEFLAATSDGKLAEVIAVERVGPVIAEYDATQPVIDALSTKTYTPGGLSKLGPGSLRLTGDSTYSGDTLVNGGLLAVDGSIVSTVTVNSAGTLGGVGRVGALVAKDGGWVSPGNSIGTLSVSGDAKLEKGSGLLVEVDGDGNSDKLAVDGKATLLGGVVMVIPEVPVLTQAVMDTLVGQTYTILTAAGGVEGTFAGAQSYYTFIGADLAYHPGDVTLTLNRVAFADVGRTFNQQETASGIESLGAGNPIYDAILASTIDDDPASTFAALSGDIHASLKGVLIEDGRIVRDAASARVRATLGGIVTTTAATDASNDTGIAPTNWAQAYGSWASIGSDGNAAELDRKIGGFLTGTDGFIANDWRLGFLVGYANTALFGAASSANIDSYQIGVYGGTRWDAIGLSFGAAYARHDIDTTRSVAGYSAQANYGGDSVQIFGEAGYTIDTAFAVLEPFVGAAYMHLSTDGFAETNSGPYGLSGSGSSTDVTTTTLGLRASHHFSLGGTRATASGMIGWRHAVGHVTPEAALAFKGGNIFVNRGSPMAKDALVFEAGFDVDLATNAKLGLSHNGQIGNGFNAHTVKTNLTIKF</sequence>
<keyword evidence="11" id="KW-1185">Reference proteome</keyword>
<feature type="domain" description="Autotransporter" evidence="9">
    <location>
        <begin position="1060"/>
        <end position="1331"/>
    </location>
</feature>
<evidence type="ECO:0000256" key="1">
    <source>
        <dbReference type="ARBA" id="ARBA00001231"/>
    </source>
</evidence>
<evidence type="ECO:0000256" key="6">
    <source>
        <dbReference type="ARBA" id="ARBA00023295"/>
    </source>
</evidence>
<dbReference type="EMBL" id="JAVIIV010000053">
    <property type="protein sequence ID" value="MDX8489905.1"/>
    <property type="molecule type" value="Genomic_DNA"/>
</dbReference>
<protein>
    <recommendedName>
        <fullName evidence="3">beta-N-acetylhexosaminidase</fullName>
        <ecNumber evidence="3">3.2.1.52</ecNumber>
    </recommendedName>
    <alternativeName>
        <fullName evidence="7">Beta-N-acetylhexosaminidase</fullName>
    </alternativeName>
    <alternativeName>
        <fullName evidence="8">N-acetyl-beta-glucosaminidase</fullName>
    </alternativeName>
</protein>
<evidence type="ECO:0000256" key="8">
    <source>
        <dbReference type="ARBA" id="ARBA00033000"/>
    </source>
</evidence>
<keyword evidence="4" id="KW-0732">Signal</keyword>
<evidence type="ECO:0000256" key="5">
    <source>
        <dbReference type="ARBA" id="ARBA00022801"/>
    </source>
</evidence>
<dbReference type="InterPro" id="IPR025705">
    <property type="entry name" value="Beta_hexosaminidase_sua/sub"/>
</dbReference>
<keyword evidence="5" id="KW-0378">Hydrolase</keyword>
<name>A0ABU4YUZ5_9HYPH</name>
<dbReference type="SUPFAM" id="SSF103515">
    <property type="entry name" value="Autotransporter"/>
    <property type="match status" value="1"/>
</dbReference>
<dbReference type="Gene3D" id="2.40.128.130">
    <property type="entry name" value="Autotransporter beta-domain"/>
    <property type="match status" value="1"/>
</dbReference>
<dbReference type="InterPro" id="IPR013425">
    <property type="entry name" value="Autotrns_rpt"/>
</dbReference>
<dbReference type="Pfam" id="PF12951">
    <property type="entry name" value="PATR"/>
    <property type="match status" value="1"/>
</dbReference>
<dbReference type="PROSITE" id="PS51208">
    <property type="entry name" value="AUTOTRANSPORTER"/>
    <property type="match status" value="1"/>
</dbReference>
<dbReference type="SUPFAM" id="SSF55545">
    <property type="entry name" value="beta-N-acetylhexosaminidase-like domain"/>
    <property type="match status" value="1"/>
</dbReference>
<dbReference type="RefSeq" id="WP_320293325.1">
    <property type="nucleotide sequence ID" value="NZ_JAVIIU010000001.1"/>
</dbReference>
<dbReference type="InterPro" id="IPR006315">
    <property type="entry name" value="OM_autotransptr_brl_dom"/>
</dbReference>
<dbReference type="Pfam" id="PF00728">
    <property type="entry name" value="Glyco_hydro_20"/>
    <property type="match status" value="1"/>
</dbReference>
<reference evidence="10 11" key="1">
    <citation type="submission" date="2023-08" db="EMBL/GenBank/DDBJ databases">
        <title>Implementing the SeqCode for naming new Mesorhizobium species isolated from Vachellia karroo root nodules.</title>
        <authorList>
            <person name="Van Lill M."/>
        </authorList>
    </citation>
    <scope>NUCLEOTIDE SEQUENCE [LARGE SCALE GENOMIC DNA]</scope>
    <source>
        <strain evidence="10 11">VK2B</strain>
    </source>
</reference>
<dbReference type="Pfam" id="PF03797">
    <property type="entry name" value="Autotransporter"/>
    <property type="match status" value="1"/>
</dbReference>
<dbReference type="SUPFAM" id="SSF51445">
    <property type="entry name" value="(Trans)glycosidases"/>
    <property type="match status" value="1"/>
</dbReference>
<proteinExistence type="inferred from homology"/>
<dbReference type="InterPro" id="IPR015883">
    <property type="entry name" value="Glyco_hydro_20_cat"/>
</dbReference>
<dbReference type="InterPro" id="IPR029018">
    <property type="entry name" value="Hex-like_dom2"/>
</dbReference>
<dbReference type="InterPro" id="IPR011050">
    <property type="entry name" value="Pectin_lyase_fold/virulence"/>
</dbReference>
<organism evidence="10 11">
    <name type="scientific">Mesorhizobium humile</name>
    <dbReference type="NCBI Taxonomy" id="3072313"/>
    <lineage>
        <taxon>Bacteria</taxon>
        <taxon>Pseudomonadati</taxon>
        <taxon>Pseudomonadota</taxon>
        <taxon>Alphaproteobacteria</taxon>
        <taxon>Hyphomicrobiales</taxon>
        <taxon>Phyllobacteriaceae</taxon>
        <taxon>Mesorhizobium</taxon>
    </lineage>
</organism>
<evidence type="ECO:0000256" key="4">
    <source>
        <dbReference type="ARBA" id="ARBA00022729"/>
    </source>
</evidence>
<evidence type="ECO:0000313" key="10">
    <source>
        <dbReference type="EMBL" id="MDX8489905.1"/>
    </source>
</evidence>
<gene>
    <name evidence="10" type="ORF">RFM52_32545</name>
</gene>
<evidence type="ECO:0000256" key="2">
    <source>
        <dbReference type="ARBA" id="ARBA00006285"/>
    </source>
</evidence>
<dbReference type="Gene3D" id="3.30.379.10">
    <property type="entry name" value="Chitobiase/beta-hexosaminidase domain 2-like"/>
    <property type="match status" value="1"/>
</dbReference>
<evidence type="ECO:0000259" key="9">
    <source>
        <dbReference type="PROSITE" id="PS51208"/>
    </source>
</evidence>